<dbReference type="Proteomes" id="UP001315967">
    <property type="component" value="Chromosome"/>
</dbReference>
<name>A0ABY5P445_9LACT</name>
<dbReference type="PRINTS" id="PR00160">
    <property type="entry name" value="GLUTAREDOXIN"/>
</dbReference>
<sequence>MNDITIYTTPTCPYCNMMKTFLINNDLPFKEVDVTFNPVAMFRLVKQTGKLTVPQTNINGEWVIGYDLQKTLSLVKY</sequence>
<dbReference type="PROSITE" id="PS51354">
    <property type="entry name" value="GLUTAREDOXIN_2"/>
    <property type="match status" value="1"/>
</dbReference>
<dbReference type="PANTHER" id="PTHR34386">
    <property type="entry name" value="GLUTAREDOXIN"/>
    <property type="match status" value="1"/>
</dbReference>
<dbReference type="InterPro" id="IPR002109">
    <property type="entry name" value="Glutaredoxin"/>
</dbReference>
<protein>
    <recommendedName>
        <fullName evidence="1">Glutaredoxin domain-containing protein</fullName>
    </recommendedName>
</protein>
<dbReference type="InterPro" id="IPR051548">
    <property type="entry name" value="Grx-like_ET"/>
</dbReference>
<proteinExistence type="predicted"/>
<organism evidence="2 3">
    <name type="scientific">Fundicoccus culcitae</name>
    <dbReference type="NCBI Taxonomy" id="2969821"/>
    <lineage>
        <taxon>Bacteria</taxon>
        <taxon>Bacillati</taxon>
        <taxon>Bacillota</taxon>
        <taxon>Bacilli</taxon>
        <taxon>Lactobacillales</taxon>
        <taxon>Aerococcaceae</taxon>
        <taxon>Fundicoccus</taxon>
    </lineage>
</organism>
<dbReference type="Gene3D" id="3.40.30.10">
    <property type="entry name" value="Glutaredoxin"/>
    <property type="match status" value="1"/>
</dbReference>
<evidence type="ECO:0000259" key="1">
    <source>
        <dbReference type="Pfam" id="PF00462"/>
    </source>
</evidence>
<dbReference type="PANTHER" id="PTHR34386:SF1">
    <property type="entry name" value="GLUTAREDOXIN-LIKE PROTEIN NRDH"/>
    <property type="match status" value="1"/>
</dbReference>
<evidence type="ECO:0000313" key="2">
    <source>
        <dbReference type="EMBL" id="UUX33462.1"/>
    </source>
</evidence>
<dbReference type="EMBL" id="CP102453">
    <property type="protein sequence ID" value="UUX33462.1"/>
    <property type="molecule type" value="Genomic_DNA"/>
</dbReference>
<gene>
    <name evidence="2" type="ORF">NRE15_11210</name>
</gene>
<dbReference type="Pfam" id="PF00462">
    <property type="entry name" value="Glutaredoxin"/>
    <property type="match status" value="1"/>
</dbReference>
<feature type="domain" description="Glutaredoxin" evidence="1">
    <location>
        <begin position="4"/>
        <end position="63"/>
    </location>
</feature>
<dbReference type="InterPro" id="IPR014025">
    <property type="entry name" value="Glutaredoxin_subgr"/>
</dbReference>
<accession>A0ABY5P445</accession>
<dbReference type="InterPro" id="IPR036249">
    <property type="entry name" value="Thioredoxin-like_sf"/>
</dbReference>
<dbReference type="SUPFAM" id="SSF52833">
    <property type="entry name" value="Thioredoxin-like"/>
    <property type="match status" value="1"/>
</dbReference>
<reference evidence="2 3" key="1">
    <citation type="submission" date="2022-08" db="EMBL/GenBank/DDBJ databases">
        <title>Aerococcaceae sp. nov isolated from spoiled eye mask.</title>
        <authorList>
            <person name="Zhou G."/>
            <person name="Xie X.-B."/>
            <person name="Shi Q.-S."/>
            <person name="Wang Y.-S."/>
            <person name="Wen X."/>
            <person name="Peng H."/>
            <person name="Yang X.-J."/>
            <person name="Tao H.-B."/>
            <person name="Huang X.-M."/>
        </authorList>
    </citation>
    <scope>NUCLEOTIDE SEQUENCE [LARGE SCALE GENOMIC DNA]</scope>
    <source>
        <strain evidence="3">DM20194951</strain>
    </source>
</reference>
<dbReference type="CDD" id="cd02976">
    <property type="entry name" value="NrdH"/>
    <property type="match status" value="1"/>
</dbReference>
<evidence type="ECO:0000313" key="3">
    <source>
        <dbReference type="Proteomes" id="UP001315967"/>
    </source>
</evidence>
<keyword evidence="3" id="KW-1185">Reference proteome</keyword>
<dbReference type="RefSeq" id="WP_313792964.1">
    <property type="nucleotide sequence ID" value="NZ_CP102453.1"/>
</dbReference>